<dbReference type="Gene3D" id="3.30.40.10">
    <property type="entry name" value="Zinc/RING finger domain, C3HC4 (zinc finger)"/>
    <property type="match status" value="1"/>
</dbReference>
<evidence type="ECO:0000313" key="3">
    <source>
        <dbReference type="Proteomes" id="UP000261520"/>
    </source>
</evidence>
<organism evidence="2 3">
    <name type="scientific">Periophthalmus magnuspinnatus</name>
    <dbReference type="NCBI Taxonomy" id="409849"/>
    <lineage>
        <taxon>Eukaryota</taxon>
        <taxon>Metazoa</taxon>
        <taxon>Chordata</taxon>
        <taxon>Craniata</taxon>
        <taxon>Vertebrata</taxon>
        <taxon>Euteleostomi</taxon>
        <taxon>Actinopterygii</taxon>
        <taxon>Neopterygii</taxon>
        <taxon>Teleostei</taxon>
        <taxon>Neoteleostei</taxon>
        <taxon>Acanthomorphata</taxon>
        <taxon>Gobiaria</taxon>
        <taxon>Gobiiformes</taxon>
        <taxon>Gobioidei</taxon>
        <taxon>Gobiidae</taxon>
        <taxon>Oxudercinae</taxon>
        <taxon>Periophthalmus</taxon>
    </lineage>
</organism>
<dbReference type="SUPFAM" id="SSF57903">
    <property type="entry name" value="FYVE/PHD zinc finger"/>
    <property type="match status" value="1"/>
</dbReference>
<dbReference type="InterPro" id="IPR051188">
    <property type="entry name" value="PHD-type_Zinc_Finger"/>
</dbReference>
<dbReference type="GO" id="GO:0005634">
    <property type="term" value="C:nucleus"/>
    <property type="evidence" value="ECO:0007669"/>
    <property type="project" value="TreeGrafter"/>
</dbReference>
<reference evidence="2" key="2">
    <citation type="submission" date="2025-09" db="UniProtKB">
        <authorList>
            <consortium name="Ensembl"/>
        </authorList>
    </citation>
    <scope>IDENTIFICATION</scope>
</reference>
<dbReference type="PANTHER" id="PTHR12420">
    <property type="entry name" value="PHD FINGER PROTEIN"/>
    <property type="match status" value="1"/>
</dbReference>
<dbReference type="AlphaFoldDB" id="A0A3B4AIV5"/>
<accession>A0A3B4AIV5</accession>
<reference evidence="2" key="1">
    <citation type="submission" date="2025-08" db="UniProtKB">
        <authorList>
            <consortium name="Ensembl"/>
        </authorList>
    </citation>
    <scope>IDENTIFICATION</scope>
</reference>
<evidence type="ECO:0000259" key="1">
    <source>
        <dbReference type="Pfam" id="PF26054"/>
    </source>
</evidence>
<dbReference type="Proteomes" id="UP000261520">
    <property type="component" value="Unplaced"/>
</dbReference>
<dbReference type="InterPro" id="IPR011011">
    <property type="entry name" value="Znf_FYVE_PHD"/>
</dbReference>
<dbReference type="Pfam" id="PF26054">
    <property type="entry name" value="PHD_G2E3"/>
    <property type="match status" value="1"/>
</dbReference>
<dbReference type="Ensembl" id="ENSPMGT00000017676.1">
    <property type="protein sequence ID" value="ENSPMGP00000016549.1"/>
    <property type="gene ID" value="ENSPMGG00000013515.1"/>
</dbReference>
<dbReference type="InterPro" id="IPR013083">
    <property type="entry name" value="Znf_RING/FYVE/PHD"/>
</dbReference>
<keyword evidence="3" id="KW-1185">Reference proteome</keyword>
<evidence type="ECO:0000313" key="2">
    <source>
        <dbReference type="Ensembl" id="ENSPMGP00000016549.1"/>
    </source>
</evidence>
<sequence length="180" mass="20890">MKKLKPKPKVPEESKRFFKKLIKQFCVCCALCGSCDDDPVILGDKVKVPELKRSVHYFCLSWSNFGLLQRQAHSSGLFFFRCTLCNNKDQFQEEMLRLGIHIPERDASWELETGAYSELLEVYRHCDAETCEFQSWSCFRYLEIIRCRLCGSRGTHRKCSGLRLETRDWASSSTSPKTSP</sequence>
<proteinExistence type="predicted"/>
<name>A0A3B4AIV5_9GOBI</name>
<dbReference type="PANTHER" id="PTHR12420:SF42">
    <property type="entry name" value="G2_M PHASE-SPECIFIC E3 UBIQUITIN-PROTEIN LIGASE"/>
    <property type="match status" value="1"/>
</dbReference>
<protein>
    <recommendedName>
        <fullName evidence="1">PHF7/G2E3-like PHD zinc finger domain-containing protein</fullName>
    </recommendedName>
</protein>
<dbReference type="InterPro" id="IPR059102">
    <property type="entry name" value="PHD_PHF7/G2E3-like"/>
</dbReference>
<feature type="domain" description="PHF7/G2E3-like PHD zinc finger" evidence="1">
    <location>
        <begin position="121"/>
        <end position="170"/>
    </location>
</feature>